<dbReference type="InterPro" id="IPR012337">
    <property type="entry name" value="RNaseH-like_sf"/>
</dbReference>
<dbReference type="PANTHER" id="PTHR46481:SF10">
    <property type="entry name" value="ZINC FINGER BED DOMAIN-CONTAINING PROTEIN 39"/>
    <property type="match status" value="1"/>
</dbReference>
<keyword evidence="5" id="KW-0539">Nucleus</keyword>
<organism evidence="8 9">
    <name type="scientific">Psilocybe cf. subviscida</name>
    <dbReference type="NCBI Taxonomy" id="2480587"/>
    <lineage>
        <taxon>Eukaryota</taxon>
        <taxon>Fungi</taxon>
        <taxon>Dikarya</taxon>
        <taxon>Basidiomycota</taxon>
        <taxon>Agaricomycotina</taxon>
        <taxon>Agaricomycetes</taxon>
        <taxon>Agaricomycetidae</taxon>
        <taxon>Agaricales</taxon>
        <taxon>Agaricineae</taxon>
        <taxon>Strophariaceae</taxon>
        <taxon>Psilocybe</taxon>
    </lineage>
</organism>
<dbReference type="EMBL" id="JAACJJ010000016">
    <property type="protein sequence ID" value="KAF5324122.1"/>
    <property type="molecule type" value="Genomic_DNA"/>
</dbReference>
<accession>A0A8H5BIY7</accession>
<evidence type="ECO:0000313" key="8">
    <source>
        <dbReference type="EMBL" id="KAF5324122.1"/>
    </source>
</evidence>
<reference evidence="8 9" key="1">
    <citation type="journal article" date="2020" name="ISME J.">
        <title>Uncovering the hidden diversity of litter-decomposition mechanisms in mushroom-forming fungi.</title>
        <authorList>
            <person name="Floudas D."/>
            <person name="Bentzer J."/>
            <person name="Ahren D."/>
            <person name="Johansson T."/>
            <person name="Persson P."/>
            <person name="Tunlid A."/>
        </authorList>
    </citation>
    <scope>NUCLEOTIDE SEQUENCE [LARGE SCALE GENOMIC DNA]</scope>
    <source>
        <strain evidence="8 9">CBS 101986</strain>
    </source>
</reference>
<dbReference type="GO" id="GO:0008270">
    <property type="term" value="F:zinc ion binding"/>
    <property type="evidence" value="ECO:0007669"/>
    <property type="project" value="UniProtKB-KW"/>
</dbReference>
<dbReference type="SUPFAM" id="SSF140996">
    <property type="entry name" value="Hermes dimerisation domain"/>
    <property type="match status" value="1"/>
</dbReference>
<feature type="region of interest" description="Disordered" evidence="6">
    <location>
        <begin position="321"/>
        <end position="341"/>
    </location>
</feature>
<dbReference type="SUPFAM" id="SSF53098">
    <property type="entry name" value="Ribonuclease H-like"/>
    <property type="match status" value="1"/>
</dbReference>
<evidence type="ECO:0000256" key="6">
    <source>
        <dbReference type="SAM" id="MobiDB-lite"/>
    </source>
</evidence>
<evidence type="ECO:0000313" key="9">
    <source>
        <dbReference type="Proteomes" id="UP000567179"/>
    </source>
</evidence>
<dbReference type="GO" id="GO:0005634">
    <property type="term" value="C:nucleus"/>
    <property type="evidence" value="ECO:0007669"/>
    <property type="project" value="UniProtKB-SubCell"/>
</dbReference>
<dbReference type="OrthoDB" id="2677917at2759"/>
<name>A0A8H5BIY7_9AGAR</name>
<evidence type="ECO:0000256" key="4">
    <source>
        <dbReference type="ARBA" id="ARBA00022833"/>
    </source>
</evidence>
<dbReference type="GO" id="GO:0046983">
    <property type="term" value="F:protein dimerization activity"/>
    <property type="evidence" value="ECO:0007669"/>
    <property type="project" value="InterPro"/>
</dbReference>
<dbReference type="AlphaFoldDB" id="A0A8H5BIY7"/>
<evidence type="ECO:0000256" key="5">
    <source>
        <dbReference type="ARBA" id="ARBA00023242"/>
    </source>
</evidence>
<proteinExistence type="predicted"/>
<evidence type="ECO:0000256" key="2">
    <source>
        <dbReference type="ARBA" id="ARBA00022723"/>
    </source>
</evidence>
<dbReference type="Pfam" id="PF05699">
    <property type="entry name" value="Dimer_Tnp_hAT"/>
    <property type="match status" value="1"/>
</dbReference>
<dbReference type="PANTHER" id="PTHR46481">
    <property type="entry name" value="ZINC FINGER BED DOMAIN-CONTAINING PROTEIN 4"/>
    <property type="match status" value="1"/>
</dbReference>
<dbReference type="Proteomes" id="UP000567179">
    <property type="component" value="Unassembled WGS sequence"/>
</dbReference>
<comment type="caution">
    <text evidence="8">The sequence shown here is derived from an EMBL/GenBank/DDBJ whole genome shotgun (WGS) entry which is preliminary data.</text>
</comment>
<evidence type="ECO:0000259" key="7">
    <source>
        <dbReference type="Pfam" id="PF05699"/>
    </source>
</evidence>
<feature type="domain" description="HAT C-terminal dimerisation" evidence="7">
    <location>
        <begin position="609"/>
        <end position="687"/>
    </location>
</feature>
<comment type="subcellular location">
    <subcellularLocation>
        <location evidence="1">Nucleus</location>
    </subcellularLocation>
</comment>
<evidence type="ECO:0000256" key="3">
    <source>
        <dbReference type="ARBA" id="ARBA00022771"/>
    </source>
</evidence>
<keyword evidence="2" id="KW-0479">Metal-binding</keyword>
<sequence>MGKIQALRDDEICARITLIIATRRYLKRPEIRKNERFLDKKDAKSTGNLHKHAVRCWGEKTVKAANSTANAASAREALASTKSLDVSITALFKRAAKATVTYSHRQHTTAEARAEFVRWVCESKRPFQIVNDRAFRSLMKTGRPGYTIPSAETLSRDVKKVFTNVRQRIAKMMQEYEGQLNFATDAWTSPNNHAFVAFTVHFEHEGEPISMLLDIVELAKSHSGKNLADTFKKVLADFGVEDKLLGVTCDNASNMDTMIEVLEELLPEFPGASNQTRCFAHILNLVAKSILRQFDTKKKATVANEDPIDALARELDDAMGTLLDDDQPEDDSEDDEDGLGNERAGMSAAEIAELEESLGPVRALLTKLRAFSNAVKRSSTLLLPAWLAMLKKLALRVRNMPRDVLTRWNSTFEMLEFAITYRGAIDAMTSERSLNLRKYELDDNEWLIATKLRDTLKIFKHATLFFSRGNTPSLSKVIPAMDHIDATLATTMDDMTVPPSIRAAVAIGKRTLNKYYNKTDHTEVYQIAMVLDPQHKLEYFTKAGWEQEWINAARNIVRDEYDRTYALREVDDPVEISKPNVFASSDDANIFDNLPVLTAPAPESDAKDELNAYLAEKTEKVKDLCRWWYERRSTYPRLYRMALDYHTIPATSVDVERVFSEGRIILSHLRSRLSVQSTRALMCVGVWSKLGYVKDSDITKVVNQTPPLKDDEKEAFLTPDWDAILV</sequence>
<feature type="compositionally biased region" description="Acidic residues" evidence="6">
    <location>
        <begin position="323"/>
        <end position="339"/>
    </location>
</feature>
<keyword evidence="3" id="KW-0863">Zinc-finger</keyword>
<protein>
    <recommendedName>
        <fullName evidence="7">HAT C-terminal dimerisation domain-containing protein</fullName>
    </recommendedName>
</protein>
<gene>
    <name evidence="8" type="ORF">D9619_011280</name>
</gene>
<dbReference type="InterPro" id="IPR008906">
    <property type="entry name" value="HATC_C_dom"/>
</dbReference>
<dbReference type="InterPro" id="IPR052035">
    <property type="entry name" value="ZnF_BED_domain_contain"/>
</dbReference>
<keyword evidence="9" id="KW-1185">Reference proteome</keyword>
<keyword evidence="4" id="KW-0862">Zinc</keyword>
<evidence type="ECO:0000256" key="1">
    <source>
        <dbReference type="ARBA" id="ARBA00004123"/>
    </source>
</evidence>